<evidence type="ECO:0000313" key="2">
    <source>
        <dbReference type="EMBL" id="ADY34644.1"/>
    </source>
</evidence>
<dbReference type="STRING" id="667015.Bacsa_0029"/>
<accession>F0R3V7</accession>
<feature type="chain" id="PRO_5003259085" evidence="1">
    <location>
        <begin position="19"/>
        <end position="173"/>
    </location>
</feature>
<dbReference type="Proteomes" id="UP000007486">
    <property type="component" value="Chromosome"/>
</dbReference>
<name>F0R3V7_PHOSB</name>
<gene>
    <name evidence="2" type="ordered locus">Bacsa_0029</name>
</gene>
<protein>
    <submittedName>
        <fullName evidence="2">Uncharacterized protein</fullName>
    </submittedName>
</protein>
<feature type="signal peptide" evidence="1">
    <location>
        <begin position="1"/>
        <end position="18"/>
    </location>
</feature>
<sequence length="173" mass="20352">MKLQLFILFIALNSILFAQTETEHFIFQPAKGGGTLITPKEKTNEILKKGEATLDWLGYDKEIPWHKDVYVKPFQEMINQHIFSSTRMKELEKNANIRICPYFDESGIIKYVEFWLPTNVTTSLTDKELYAIYQAYMGIKYDISFCKAYNDKGIVTQFYCSDFFEIPFEDLKY</sequence>
<evidence type="ECO:0000313" key="3">
    <source>
        <dbReference type="Proteomes" id="UP000007486"/>
    </source>
</evidence>
<keyword evidence="3" id="KW-1185">Reference proteome</keyword>
<dbReference type="HOGENOM" id="CLU_1544582_0_0_10"/>
<proteinExistence type="predicted"/>
<dbReference type="EMBL" id="CP002530">
    <property type="protein sequence ID" value="ADY34644.1"/>
    <property type="molecule type" value="Genomic_DNA"/>
</dbReference>
<dbReference type="KEGG" id="bsa:Bacsa_0029"/>
<organism evidence="2 3">
    <name type="scientific">Phocaeicola salanitronis (strain DSM 18170 / JCM 13657 / CCUG 60908 / BL78)</name>
    <name type="common">Bacteroides salanitronis</name>
    <dbReference type="NCBI Taxonomy" id="667015"/>
    <lineage>
        <taxon>Bacteria</taxon>
        <taxon>Pseudomonadati</taxon>
        <taxon>Bacteroidota</taxon>
        <taxon>Bacteroidia</taxon>
        <taxon>Bacteroidales</taxon>
        <taxon>Bacteroidaceae</taxon>
        <taxon>Phocaeicola</taxon>
    </lineage>
</organism>
<keyword evidence="1" id="KW-0732">Signal</keyword>
<evidence type="ECO:0000256" key="1">
    <source>
        <dbReference type="SAM" id="SignalP"/>
    </source>
</evidence>
<dbReference type="RefSeq" id="WP_013616106.1">
    <property type="nucleotide sequence ID" value="NC_015164.1"/>
</dbReference>
<dbReference type="AlphaFoldDB" id="F0R3V7"/>
<reference evidence="2 3" key="1">
    <citation type="journal article" date="2011" name="Stand. Genomic Sci.">
        <title>Complete genome sequence of Bacteroides salanitronis type strain (BL78).</title>
        <authorList>
            <person name="Gronow S."/>
            <person name="Held B."/>
            <person name="Lucas S."/>
            <person name="Lapidus A."/>
            <person name="Del Rio T.G."/>
            <person name="Nolan M."/>
            <person name="Tice H."/>
            <person name="Deshpande S."/>
            <person name="Cheng J.F."/>
            <person name="Pitluck S."/>
            <person name="Liolios K."/>
            <person name="Pagani I."/>
            <person name="Ivanova N."/>
            <person name="Mavromatis K."/>
            <person name="Pati A."/>
            <person name="Tapia R."/>
            <person name="Han C."/>
            <person name="Goodwin L."/>
            <person name="Chen A."/>
            <person name="Palaniappan K."/>
            <person name="Land M."/>
            <person name="Hauser L."/>
            <person name="Chang Y.J."/>
            <person name="Jeffries C.D."/>
            <person name="Brambilla E.M."/>
            <person name="Rohde M."/>
            <person name="Goker M."/>
            <person name="Detter J.C."/>
            <person name="Woyke T."/>
            <person name="Bristow J."/>
            <person name="Markowitz V."/>
            <person name="Hugenholtz P."/>
            <person name="Kyrpides N.C."/>
            <person name="Klenk H.P."/>
            <person name="Eisen J.A."/>
        </authorList>
    </citation>
    <scope>NUCLEOTIDE SEQUENCE [LARGE SCALE GENOMIC DNA]</scope>
    <source>
        <strain evidence="2 3">DSM 18170</strain>
    </source>
</reference>